<dbReference type="EMBL" id="JAFJZO010000036">
    <property type="protein sequence ID" value="KAG5490320.1"/>
    <property type="molecule type" value="Genomic_DNA"/>
</dbReference>
<dbReference type="KEGG" id="phet:94286568"/>
<sequence>MELSQSATQVISKFTDQLVSIDRRCDEETNALHLDYRSRMEPLLEERCDLLKGVHNFWSGVLSSPETPIAALLNGTIDPKIVRAITDFKVVTRVSEKNLYRKIVFTFRQNMFVEEGEVSREVDTEMKTVSLQPLRWKSGTERAHTDSFFTFFTESFSPDAKDVSEVTEALDMIYQNPFLAVEAD</sequence>
<proteinExistence type="inferred from homology"/>
<dbReference type="InterPro" id="IPR002164">
    <property type="entry name" value="NAP_family"/>
</dbReference>
<evidence type="ECO:0000256" key="1">
    <source>
        <dbReference type="ARBA" id="ARBA00009947"/>
    </source>
</evidence>
<evidence type="ECO:0000313" key="2">
    <source>
        <dbReference type="EMBL" id="KAG5490320.1"/>
    </source>
</evidence>
<dbReference type="PANTHER" id="PTHR11875">
    <property type="entry name" value="TESTIS-SPECIFIC Y-ENCODED PROTEIN"/>
    <property type="match status" value="1"/>
</dbReference>
<comment type="similarity">
    <text evidence="1">Belongs to the nucleosome assembly protein (NAP) family.</text>
</comment>
<dbReference type="Proteomes" id="UP000674318">
    <property type="component" value="Unassembled WGS sequence"/>
</dbReference>
<dbReference type="RefSeq" id="XP_067752648.1">
    <property type="nucleotide sequence ID" value="XM_067896491.1"/>
</dbReference>
<evidence type="ECO:0000313" key="3">
    <source>
        <dbReference type="Proteomes" id="UP000674318"/>
    </source>
</evidence>
<dbReference type="InterPro" id="IPR037231">
    <property type="entry name" value="NAP-like_sf"/>
</dbReference>
<dbReference type="AlphaFoldDB" id="A0A836HTK9"/>
<keyword evidence="3" id="KW-1185">Reference proteome</keyword>
<dbReference type="SUPFAM" id="SSF143113">
    <property type="entry name" value="NAP-like"/>
    <property type="match status" value="1"/>
</dbReference>
<dbReference type="GO" id="GO:0005634">
    <property type="term" value="C:nucleus"/>
    <property type="evidence" value="ECO:0007669"/>
    <property type="project" value="InterPro"/>
</dbReference>
<accession>A0A836HTK9</accession>
<organism evidence="2 3">
    <name type="scientific">Porcisia hertigi</name>
    <dbReference type="NCBI Taxonomy" id="2761500"/>
    <lineage>
        <taxon>Eukaryota</taxon>
        <taxon>Discoba</taxon>
        <taxon>Euglenozoa</taxon>
        <taxon>Kinetoplastea</taxon>
        <taxon>Metakinetoplastina</taxon>
        <taxon>Trypanosomatida</taxon>
        <taxon>Trypanosomatidae</taxon>
        <taxon>Leishmaniinae</taxon>
        <taxon>Porcisia</taxon>
    </lineage>
</organism>
<protein>
    <submittedName>
        <fullName evidence="2">Uncharacterized protein</fullName>
    </submittedName>
</protein>
<reference evidence="2 3" key="1">
    <citation type="submission" date="2021-02" db="EMBL/GenBank/DDBJ databases">
        <title>Porcisia hertigi Genome sequencing and assembly.</title>
        <authorList>
            <person name="Almutairi H."/>
            <person name="Gatherer D."/>
        </authorList>
    </citation>
    <scope>NUCLEOTIDE SEQUENCE [LARGE SCALE GENOMIC DNA]</scope>
    <source>
        <strain evidence="2 3">C119</strain>
    </source>
</reference>
<dbReference type="GO" id="GO:0006334">
    <property type="term" value="P:nucleosome assembly"/>
    <property type="evidence" value="ECO:0007669"/>
    <property type="project" value="InterPro"/>
</dbReference>
<gene>
    <name evidence="2" type="ORF">JKF63_00440</name>
</gene>
<dbReference type="GeneID" id="94286568"/>
<dbReference type="OrthoDB" id="275780at2759"/>
<comment type="caution">
    <text evidence="2">The sequence shown here is derived from an EMBL/GenBank/DDBJ whole genome shotgun (WGS) entry which is preliminary data.</text>
</comment>
<name>A0A836HTK9_9TRYP</name>
<dbReference type="Gene3D" id="3.30.1120.90">
    <property type="entry name" value="Nucleosome assembly protein"/>
    <property type="match status" value="1"/>
</dbReference>